<name>A0A9P4NHK8_9PEZI</name>
<gene>
    <name evidence="2" type="ORF">EJ08DRAFT_702049</name>
</gene>
<organism evidence="2 3">
    <name type="scientific">Tothia fuscella</name>
    <dbReference type="NCBI Taxonomy" id="1048955"/>
    <lineage>
        <taxon>Eukaryota</taxon>
        <taxon>Fungi</taxon>
        <taxon>Dikarya</taxon>
        <taxon>Ascomycota</taxon>
        <taxon>Pezizomycotina</taxon>
        <taxon>Dothideomycetes</taxon>
        <taxon>Pleosporomycetidae</taxon>
        <taxon>Venturiales</taxon>
        <taxon>Cylindrosympodiaceae</taxon>
        <taxon>Tothia</taxon>
    </lineage>
</organism>
<proteinExistence type="predicted"/>
<reference evidence="2" key="1">
    <citation type="journal article" date="2020" name="Stud. Mycol.">
        <title>101 Dothideomycetes genomes: a test case for predicting lifestyles and emergence of pathogens.</title>
        <authorList>
            <person name="Haridas S."/>
            <person name="Albert R."/>
            <person name="Binder M."/>
            <person name="Bloem J."/>
            <person name="Labutti K."/>
            <person name="Salamov A."/>
            <person name="Andreopoulos B."/>
            <person name="Baker S."/>
            <person name="Barry K."/>
            <person name="Bills G."/>
            <person name="Bluhm B."/>
            <person name="Cannon C."/>
            <person name="Castanera R."/>
            <person name="Culley D."/>
            <person name="Daum C."/>
            <person name="Ezra D."/>
            <person name="Gonzalez J."/>
            <person name="Henrissat B."/>
            <person name="Kuo A."/>
            <person name="Liang C."/>
            <person name="Lipzen A."/>
            <person name="Lutzoni F."/>
            <person name="Magnuson J."/>
            <person name="Mondo S."/>
            <person name="Nolan M."/>
            <person name="Ohm R."/>
            <person name="Pangilinan J."/>
            <person name="Park H.-J."/>
            <person name="Ramirez L."/>
            <person name="Alfaro M."/>
            <person name="Sun H."/>
            <person name="Tritt A."/>
            <person name="Yoshinaga Y."/>
            <person name="Zwiers L.-H."/>
            <person name="Turgeon B."/>
            <person name="Goodwin S."/>
            <person name="Spatafora J."/>
            <person name="Crous P."/>
            <person name="Grigoriev I."/>
        </authorList>
    </citation>
    <scope>NUCLEOTIDE SEQUENCE</scope>
    <source>
        <strain evidence="2">CBS 130266</strain>
    </source>
</reference>
<sequence>MARTRKAATARKWRQEALRAASAMSFSTADEPEMKDTKPLNQPAMDTVQFADRPKTQTEDFSIPPMPTLSVTVGPKEKVQDTTRPDGSPFGIPTRPAFTPGSKRKHSRIKDSESSPGLSVQQQELICAVEMILSEYAFSNPKAFAWIEQHLHLENNERADGVIRLDSIVKHHFITPANQSPITGILELLCEALGQFTPQFQLLYTDTDVMIQFAPTLQTPAENPIDWASRTIHVEYLNYDGGIRRDPRAIANHLKRMGKRRMIPHCMLPIQYVYAAPEGCYIVFSNEVAILEDSSTWPKNWSVESKELHTT</sequence>
<comment type="caution">
    <text evidence="2">The sequence shown here is derived from an EMBL/GenBank/DDBJ whole genome shotgun (WGS) entry which is preliminary data.</text>
</comment>
<dbReference type="EMBL" id="MU007099">
    <property type="protein sequence ID" value="KAF2421253.1"/>
    <property type="molecule type" value="Genomic_DNA"/>
</dbReference>
<feature type="compositionally biased region" description="Basic and acidic residues" evidence="1">
    <location>
        <begin position="75"/>
        <end position="84"/>
    </location>
</feature>
<protein>
    <submittedName>
        <fullName evidence="2">Uncharacterized protein</fullName>
    </submittedName>
</protein>
<dbReference type="Proteomes" id="UP000800235">
    <property type="component" value="Unassembled WGS sequence"/>
</dbReference>
<evidence type="ECO:0000256" key="1">
    <source>
        <dbReference type="SAM" id="MobiDB-lite"/>
    </source>
</evidence>
<feature type="region of interest" description="Disordered" evidence="1">
    <location>
        <begin position="22"/>
        <end position="116"/>
    </location>
</feature>
<dbReference type="AlphaFoldDB" id="A0A9P4NHK8"/>
<accession>A0A9P4NHK8</accession>
<evidence type="ECO:0000313" key="2">
    <source>
        <dbReference type="EMBL" id="KAF2421253.1"/>
    </source>
</evidence>
<keyword evidence="3" id="KW-1185">Reference proteome</keyword>
<evidence type="ECO:0000313" key="3">
    <source>
        <dbReference type="Proteomes" id="UP000800235"/>
    </source>
</evidence>